<dbReference type="SUPFAM" id="SSF63380">
    <property type="entry name" value="Riboflavin synthase domain-like"/>
    <property type="match status" value="1"/>
</dbReference>
<evidence type="ECO:0000256" key="12">
    <source>
        <dbReference type="PIRNR" id="PIRNR000333"/>
    </source>
</evidence>
<comment type="cofactor">
    <cofactor evidence="12">
        <name>FAD</name>
        <dbReference type="ChEBI" id="CHEBI:57692"/>
    </cofactor>
    <text evidence="12">Binds 1 FAD.</text>
</comment>
<comment type="similarity">
    <text evidence="2 12">Belongs to the NOS family.</text>
</comment>
<dbReference type="InterPro" id="IPR044943">
    <property type="entry name" value="NOS_dom_1"/>
</dbReference>
<evidence type="ECO:0000256" key="9">
    <source>
        <dbReference type="ARBA" id="ARBA00022860"/>
    </source>
</evidence>
<dbReference type="InterPro" id="IPR017938">
    <property type="entry name" value="Riboflavin_synthase-like_b-brl"/>
</dbReference>
<dbReference type="EC" id="1.14.13.39" evidence="12"/>
<sequence>MTVRTVCSEVLGEDPGFRKSCLKSVLGAFRSCFWAPAAHLKKEEVKMDCSVENCALVHGISSVKLTNLTNSKQVYDTLHLRSQPIACNSHCCCGSLVSGQSGARPPGSARPPQEMLQQAKEFLEQYYVSRKSETLEEYFKRWEEIKAEVEKFSIYNLTSEELAFGAKLAWRNASRCIGRIQWRNLEVQDARHVQTTGEMYEALCHHLEYATNGGSLRSMITIFPPRRNGQEDFRLWNPQLLNYAGYFQADGSVVGDPANVQFTRVCQRLGWNGKGGRFDILPWIVSAPGEGPKVYEVPEELILRVKLEHPCFEWFEEMGLEWYAVPAVANMLFDCGGMEFPAAPFNGWYMSSEIGARDLCDPHRYNITEEVALKMGLDTTSPTTLWKDRVLVEINISVLYSYQKQNVTIVDHHTAAQTFMKHMENEQKQRGGCPADWVWIVPPISSSVTPVFHQEMLNYILKPSYEYQEKAWKEFDWKQISNVVLKYKFASVAKALWFYSFLMAKVRMNKIRAKILYASETGKAEMFARRLGRLLENSFNTTVICMEDYNIEDLTQESLFIVVCSTFGSGDPPHNGKCFWRLLSKLKKEDVASLSHVKFGVFALGSSQYPAFCNFGKNVDQTLVSLRAERLLTMGLGDDLRGQEQTFNKWVKELYKVACNSYNLTVADNFSRIFLESANKWDKDQFRTIAVEGIVHDLCPDLTIVHNKNIQPCRVLSRVRLQPKYSERQTILVRLNTEKATNFTYEPGDHLGVFPVNPSSVVNRIIAFMDPFERLEENIIKVETLVDGSWQQYNRLPPCTIRTALSRYLDITTPPAPTLLEQLASTAEDKCDQDRLKQLCEDVEEYESWKMFKYPSLADVLEQFPSTHVSAAFILTQIPLLQPRYYSISSAPKAKENEIHLTVSLVKFCTEDGKGPRRFGVCTSYLDSLPGHDVYCFIRSTQTFRMPTDRSLPIIMIGAGSGIAPFRSFWQQRELELKEQGNTDIKNQKMPTSFGEMVLFFGCWKSGVDTIYEYELSSLVDKGILHKVYYAFSTQPGKEKKYVQDVLKEEFQLVIRLLSESGHVYVCGNAVMANDIRKALKIILRSSQSEEEDSEEHFERLLAENRYHEDVFGVLHPHHKKKL</sequence>
<keyword evidence="15" id="KW-1185">Reference proteome</keyword>
<dbReference type="Gene3D" id="2.40.30.10">
    <property type="entry name" value="Translation factors"/>
    <property type="match status" value="1"/>
</dbReference>
<comment type="catalytic activity">
    <reaction evidence="12">
        <text>2 L-arginine + 3 NADPH + 4 O2 + H(+) = 2 L-citrulline + 2 nitric oxide + 3 NADP(+) + 4 H2O</text>
        <dbReference type="Rhea" id="RHEA:19897"/>
        <dbReference type="ChEBI" id="CHEBI:15377"/>
        <dbReference type="ChEBI" id="CHEBI:15378"/>
        <dbReference type="ChEBI" id="CHEBI:15379"/>
        <dbReference type="ChEBI" id="CHEBI:16480"/>
        <dbReference type="ChEBI" id="CHEBI:32682"/>
        <dbReference type="ChEBI" id="CHEBI:57743"/>
        <dbReference type="ChEBI" id="CHEBI:57783"/>
        <dbReference type="ChEBI" id="CHEBI:58349"/>
        <dbReference type="EC" id="1.14.13.39"/>
    </reaction>
</comment>
<dbReference type="GeneID" id="106478486"/>
<keyword evidence="11 12" id="KW-0408">Iron</keyword>
<dbReference type="PIRSF" id="PIRSF000333">
    <property type="entry name" value="NOS"/>
    <property type="match status" value="1"/>
</dbReference>
<dbReference type="PANTHER" id="PTHR43410:SF1">
    <property type="entry name" value="NITRIC OXIDE SYNTHASE"/>
    <property type="match status" value="1"/>
</dbReference>
<dbReference type="InterPro" id="IPR050607">
    <property type="entry name" value="NOS"/>
</dbReference>
<keyword evidence="4" id="KW-0285">Flavoprotein</keyword>
<dbReference type="InterPro" id="IPR023173">
    <property type="entry name" value="NADPH_Cyt_P450_Rdtase_alpha"/>
</dbReference>
<comment type="cofactor">
    <cofactor evidence="12">
        <name>FMN</name>
        <dbReference type="ChEBI" id="CHEBI:58210"/>
    </cofactor>
    <text evidence="12">Binds 1 FMN.</text>
</comment>
<dbReference type="InterPro" id="IPR001094">
    <property type="entry name" value="Flavdoxin-like"/>
</dbReference>
<accession>A0ABM1S2F7</accession>
<dbReference type="InterPro" id="IPR039261">
    <property type="entry name" value="FNR_nucleotide-bd"/>
</dbReference>
<dbReference type="PANTHER" id="PTHR43410">
    <property type="entry name" value="NITRIC OXIDE SYNTHASE OXYGENASE"/>
    <property type="match status" value="1"/>
</dbReference>
<dbReference type="Gene3D" id="3.40.50.80">
    <property type="entry name" value="Nucleotide-binding domain of ferredoxin-NADP reductase (FNR) module"/>
    <property type="match status" value="1"/>
</dbReference>
<dbReference type="InterPro" id="IPR036119">
    <property type="entry name" value="NOS_N_sf"/>
</dbReference>
<feature type="domain" description="Flavodoxin-like" evidence="13">
    <location>
        <begin position="513"/>
        <end position="655"/>
    </location>
</feature>
<dbReference type="Gene3D" id="3.90.1230.10">
    <property type="entry name" value="Nitric Oxide Synthase, Chain A, domain 3"/>
    <property type="match status" value="1"/>
</dbReference>
<comment type="function">
    <text evidence="12">Produces nitric oxide (NO) which is a messenger molecule with diverse functions.</text>
</comment>
<dbReference type="InterPro" id="IPR017927">
    <property type="entry name" value="FAD-bd_FR_type"/>
</dbReference>
<dbReference type="Proteomes" id="UP000694941">
    <property type="component" value="Unplaced"/>
</dbReference>
<gene>
    <name evidence="16" type="primary">LOC106478486</name>
</gene>
<dbReference type="Pfam" id="PF00667">
    <property type="entry name" value="FAD_binding_1"/>
    <property type="match status" value="1"/>
</dbReference>
<dbReference type="SUPFAM" id="SSF56512">
    <property type="entry name" value="Nitric oxide (NO) synthase oxygenase domain"/>
    <property type="match status" value="1"/>
</dbReference>
<dbReference type="CDD" id="cd00795">
    <property type="entry name" value="NOS_oxygenase_euk"/>
    <property type="match status" value="1"/>
</dbReference>
<proteinExistence type="inferred from homology"/>
<evidence type="ECO:0000256" key="2">
    <source>
        <dbReference type="ARBA" id="ARBA00006267"/>
    </source>
</evidence>
<keyword evidence="10 12" id="KW-0560">Oxidoreductase</keyword>
<evidence type="ECO:0000256" key="6">
    <source>
        <dbReference type="ARBA" id="ARBA00022723"/>
    </source>
</evidence>
<keyword evidence="7 12" id="KW-0274">FAD</keyword>
<dbReference type="InterPro" id="IPR004030">
    <property type="entry name" value="NOS_N"/>
</dbReference>
<evidence type="ECO:0000256" key="11">
    <source>
        <dbReference type="ARBA" id="ARBA00023004"/>
    </source>
</evidence>
<dbReference type="InterPro" id="IPR012144">
    <property type="entry name" value="NOS_euk"/>
</dbReference>
<dbReference type="PROSITE" id="PS60001">
    <property type="entry name" value="NOS"/>
    <property type="match status" value="1"/>
</dbReference>
<dbReference type="Gene3D" id="1.20.990.10">
    <property type="entry name" value="NADPH-cytochrome p450 Reductase, Chain A, domain 3"/>
    <property type="match status" value="1"/>
</dbReference>
<keyword evidence="6 12" id="KW-0479">Metal-binding</keyword>
<evidence type="ECO:0000256" key="1">
    <source>
        <dbReference type="ARBA" id="ARBA00001970"/>
    </source>
</evidence>
<dbReference type="RefSeq" id="XP_022237812.1">
    <property type="nucleotide sequence ID" value="XM_022382104.1"/>
</dbReference>
<evidence type="ECO:0000256" key="4">
    <source>
        <dbReference type="ARBA" id="ARBA00022630"/>
    </source>
</evidence>
<dbReference type="Gene3D" id="3.90.440.10">
    <property type="entry name" value="Nitric Oxide Synthase,Heme Domain,Chain A domain 2"/>
    <property type="match status" value="1"/>
</dbReference>
<name>A0ABM1S2F7_LIMPO</name>
<dbReference type="InterPro" id="IPR044944">
    <property type="entry name" value="NOS_dom_3"/>
</dbReference>
<dbReference type="PRINTS" id="PR00369">
    <property type="entry name" value="FLAVODOXIN"/>
</dbReference>
<dbReference type="PROSITE" id="PS51384">
    <property type="entry name" value="FAD_FR"/>
    <property type="match status" value="1"/>
</dbReference>
<keyword evidence="3 12" id="KW-0349">Heme</keyword>
<keyword evidence="8 12" id="KW-0521">NADP</keyword>
<evidence type="ECO:0000313" key="16">
    <source>
        <dbReference type="RefSeq" id="XP_022237812.1"/>
    </source>
</evidence>
<keyword evidence="5 12" id="KW-0288">FMN</keyword>
<keyword evidence="9 12" id="KW-0112">Calmodulin-binding</keyword>
<dbReference type="InterPro" id="IPR029039">
    <property type="entry name" value="Flavoprotein-like_sf"/>
</dbReference>
<dbReference type="InterPro" id="IPR001709">
    <property type="entry name" value="Flavoprot_Pyr_Nucl_cyt_Rdtase"/>
</dbReference>
<comment type="cofactor">
    <cofactor evidence="1 12">
        <name>heme b</name>
        <dbReference type="ChEBI" id="CHEBI:60344"/>
    </cofactor>
</comment>
<dbReference type="InterPro" id="IPR003097">
    <property type="entry name" value="CysJ-like_FAD-binding"/>
</dbReference>
<dbReference type="Gene3D" id="3.40.50.360">
    <property type="match status" value="1"/>
</dbReference>
<dbReference type="PRINTS" id="PR00371">
    <property type="entry name" value="FPNCR"/>
</dbReference>
<dbReference type="Pfam" id="PF00258">
    <property type="entry name" value="Flavodoxin_1"/>
    <property type="match status" value="1"/>
</dbReference>
<feature type="domain" description="FAD-binding FR-type" evidence="14">
    <location>
        <begin position="708"/>
        <end position="947"/>
    </location>
</feature>
<evidence type="ECO:0000256" key="3">
    <source>
        <dbReference type="ARBA" id="ARBA00022617"/>
    </source>
</evidence>
<evidence type="ECO:0000256" key="7">
    <source>
        <dbReference type="ARBA" id="ARBA00022827"/>
    </source>
</evidence>
<evidence type="ECO:0000259" key="13">
    <source>
        <dbReference type="PROSITE" id="PS50902"/>
    </source>
</evidence>
<evidence type="ECO:0000259" key="14">
    <source>
        <dbReference type="PROSITE" id="PS51384"/>
    </source>
</evidence>
<organism evidence="15 16">
    <name type="scientific">Limulus polyphemus</name>
    <name type="common">Atlantic horseshoe crab</name>
    <dbReference type="NCBI Taxonomy" id="6850"/>
    <lineage>
        <taxon>Eukaryota</taxon>
        <taxon>Metazoa</taxon>
        <taxon>Ecdysozoa</taxon>
        <taxon>Arthropoda</taxon>
        <taxon>Chelicerata</taxon>
        <taxon>Merostomata</taxon>
        <taxon>Xiphosura</taxon>
        <taxon>Limulidae</taxon>
        <taxon>Limulus</taxon>
    </lineage>
</organism>
<dbReference type="InterPro" id="IPR001433">
    <property type="entry name" value="OxRdtase_FAD/NAD-bd"/>
</dbReference>
<dbReference type="InterPro" id="IPR008254">
    <property type="entry name" value="Flavodoxin/NO_synth"/>
</dbReference>
<evidence type="ECO:0000256" key="10">
    <source>
        <dbReference type="ARBA" id="ARBA00023002"/>
    </source>
</evidence>
<dbReference type="InterPro" id="IPR044940">
    <property type="entry name" value="NOS_dom_2"/>
</dbReference>
<dbReference type="SUPFAM" id="SSF52218">
    <property type="entry name" value="Flavoproteins"/>
    <property type="match status" value="1"/>
</dbReference>
<evidence type="ECO:0000256" key="5">
    <source>
        <dbReference type="ARBA" id="ARBA00022643"/>
    </source>
</evidence>
<evidence type="ECO:0000313" key="15">
    <source>
        <dbReference type="Proteomes" id="UP000694941"/>
    </source>
</evidence>
<dbReference type="Gene3D" id="3.90.340.10">
    <property type="entry name" value="Nitric Oxide Synthase, Chain A, domain 1"/>
    <property type="match status" value="1"/>
</dbReference>
<reference evidence="16" key="1">
    <citation type="submission" date="2025-08" db="UniProtKB">
        <authorList>
            <consortium name="RefSeq"/>
        </authorList>
    </citation>
    <scope>IDENTIFICATION</scope>
    <source>
        <tissue evidence="16">Muscle</tissue>
    </source>
</reference>
<dbReference type="PROSITE" id="PS50902">
    <property type="entry name" value="FLAVODOXIN_LIKE"/>
    <property type="match status" value="1"/>
</dbReference>
<dbReference type="SUPFAM" id="SSF52343">
    <property type="entry name" value="Ferredoxin reductase-like, C-terminal NADP-linked domain"/>
    <property type="match status" value="1"/>
</dbReference>
<evidence type="ECO:0000256" key="8">
    <source>
        <dbReference type="ARBA" id="ARBA00022857"/>
    </source>
</evidence>
<protein>
    <recommendedName>
        <fullName evidence="12">Nitric oxide synthase</fullName>
        <ecNumber evidence="12">1.14.13.39</ecNumber>
    </recommendedName>
</protein>
<dbReference type="Pfam" id="PF00175">
    <property type="entry name" value="NAD_binding_1"/>
    <property type="match status" value="1"/>
</dbReference>
<dbReference type="Pfam" id="PF02898">
    <property type="entry name" value="NO_synthase"/>
    <property type="match status" value="1"/>
</dbReference>